<evidence type="ECO:0000256" key="5">
    <source>
        <dbReference type="ARBA" id="ARBA00022989"/>
    </source>
</evidence>
<proteinExistence type="predicted"/>
<dbReference type="PANTHER" id="PTHR23028:SF53">
    <property type="entry name" value="ACYL_TRANSF_3 DOMAIN-CONTAINING PROTEIN"/>
    <property type="match status" value="1"/>
</dbReference>
<dbReference type="Pfam" id="PF01757">
    <property type="entry name" value="Acyl_transf_3"/>
    <property type="match status" value="1"/>
</dbReference>
<evidence type="ECO:0000259" key="10">
    <source>
        <dbReference type="Pfam" id="PF01757"/>
    </source>
</evidence>
<dbReference type="EMBL" id="VLNT01000003">
    <property type="protein sequence ID" value="TSD65110.1"/>
    <property type="molecule type" value="Genomic_DNA"/>
</dbReference>
<feature type="transmembrane region" description="Helical" evidence="9">
    <location>
        <begin position="243"/>
        <end position="263"/>
    </location>
</feature>
<feature type="transmembrane region" description="Helical" evidence="9">
    <location>
        <begin position="76"/>
        <end position="98"/>
    </location>
</feature>
<evidence type="ECO:0000256" key="6">
    <source>
        <dbReference type="ARBA" id="ARBA00023136"/>
    </source>
</evidence>
<dbReference type="SUPFAM" id="SSF52266">
    <property type="entry name" value="SGNH hydrolase"/>
    <property type="match status" value="1"/>
</dbReference>
<keyword evidence="4 9" id="KW-0812">Transmembrane</keyword>
<feature type="transmembrane region" description="Helical" evidence="9">
    <location>
        <begin position="189"/>
        <end position="206"/>
    </location>
</feature>
<dbReference type="GO" id="GO:0009103">
    <property type="term" value="P:lipopolysaccharide biosynthetic process"/>
    <property type="evidence" value="ECO:0007669"/>
    <property type="project" value="TreeGrafter"/>
</dbReference>
<comment type="subcellular location">
    <subcellularLocation>
        <location evidence="1">Cell membrane</location>
        <topology evidence="1">Multi-pass membrane protein</topology>
    </subcellularLocation>
</comment>
<dbReference type="GO" id="GO:0016747">
    <property type="term" value="F:acyltransferase activity, transferring groups other than amino-acyl groups"/>
    <property type="evidence" value="ECO:0007669"/>
    <property type="project" value="InterPro"/>
</dbReference>
<name>A0A554SFJ2_9ACTN</name>
<feature type="transmembrane region" description="Helical" evidence="9">
    <location>
        <begin position="119"/>
        <end position="138"/>
    </location>
</feature>
<evidence type="ECO:0000256" key="3">
    <source>
        <dbReference type="ARBA" id="ARBA00022679"/>
    </source>
</evidence>
<dbReference type="InterPro" id="IPR036514">
    <property type="entry name" value="SGNH_hydro_sf"/>
</dbReference>
<dbReference type="PANTHER" id="PTHR23028">
    <property type="entry name" value="ACETYLTRANSFERASE"/>
    <property type="match status" value="1"/>
</dbReference>
<dbReference type="Gene3D" id="3.40.50.1110">
    <property type="entry name" value="SGNH hydrolase"/>
    <property type="match status" value="1"/>
</dbReference>
<evidence type="ECO:0000256" key="9">
    <source>
        <dbReference type="SAM" id="Phobius"/>
    </source>
</evidence>
<protein>
    <submittedName>
        <fullName evidence="11">Acyltransferase</fullName>
    </submittedName>
</protein>
<evidence type="ECO:0000256" key="4">
    <source>
        <dbReference type="ARBA" id="ARBA00022692"/>
    </source>
</evidence>
<sequence>MFPCTHARARIGRSRTRRTAVEVVGVSATLPTRSAHPEDTAERAARPARHLAALDGLRAVAVLLVLGYHADPDRFPGGFVGVDVFFVLSGFLITALILREMNEHGRVALRRFWARRIRRLAPALLVMVAVTSSITLAVGNDTGAGLRSQVIGALTWTSNWIQIHEGWSYADASVPPLLNHLWSLGIEEQFYLLWPVLILGLLTVARRAVAQRVVAVLALVSVGLMAFWYLTADPTRAYMGLDSHAFGLLLGATVALGTAPHLLRDGFAAAAEKVRYTALGAVGLVAIVVYALVVEWDSQVTFLGGLALVNLATVGLVLAAANPTPIARFLGWSPLRWVGERSYGIYLWHWPLIVFATRLMPAEHRVVAGWAAVLIAVPVAALSYRFVELPLRRDGARATLTRWAAQVRGDDRVYRARRARPLAIAGLAVLLTASTALWKAPSESDVEAALREGQRAVSASIEASDETPEASAPTEAPPPAPDACRAVDAHEAVSAFGDSVTVAVAPALLERRPGSSAVAVVGWQYGDVAAAVREAAAQDQLRPTVLIATGTNGEIDQADLDALVANELADRQVGLVAPYVPGRSWSDQSLAAARAVAEAHANVHLIDWNALASQHPEITGTDQVHPTGHGQGVFVDQVGQALAIC</sequence>
<accession>A0A554SFJ2</accession>
<keyword evidence="3 11" id="KW-0808">Transferase</keyword>
<evidence type="ECO:0000313" key="12">
    <source>
        <dbReference type="Proteomes" id="UP000316988"/>
    </source>
</evidence>
<dbReference type="OrthoDB" id="3404679at2"/>
<dbReference type="InterPro" id="IPR002656">
    <property type="entry name" value="Acyl_transf_3_dom"/>
</dbReference>
<feature type="transmembrane region" description="Helical" evidence="9">
    <location>
        <begin position="275"/>
        <end position="294"/>
    </location>
</feature>
<organism evidence="11 12">
    <name type="scientific">Aeromicrobium piscarium</name>
    <dbReference type="NCBI Taxonomy" id="2590901"/>
    <lineage>
        <taxon>Bacteria</taxon>
        <taxon>Bacillati</taxon>
        <taxon>Actinomycetota</taxon>
        <taxon>Actinomycetes</taxon>
        <taxon>Propionibacteriales</taxon>
        <taxon>Nocardioidaceae</taxon>
        <taxon>Aeromicrobium</taxon>
    </lineage>
</organism>
<feature type="transmembrane region" description="Helical" evidence="9">
    <location>
        <begin position="300"/>
        <end position="322"/>
    </location>
</feature>
<comment type="caution">
    <text evidence="11">The sequence shown here is derived from an EMBL/GenBank/DDBJ whole genome shotgun (WGS) entry which is preliminary data.</text>
</comment>
<evidence type="ECO:0000256" key="8">
    <source>
        <dbReference type="SAM" id="MobiDB-lite"/>
    </source>
</evidence>
<feature type="transmembrane region" description="Helical" evidence="9">
    <location>
        <begin position="51"/>
        <end position="70"/>
    </location>
</feature>
<keyword evidence="12" id="KW-1185">Reference proteome</keyword>
<feature type="transmembrane region" description="Helical" evidence="9">
    <location>
        <begin position="213"/>
        <end position="231"/>
    </location>
</feature>
<reference evidence="11 12" key="1">
    <citation type="submission" date="2019-07" db="EMBL/GenBank/DDBJ databases">
        <authorList>
            <person name="Zhao L.H."/>
        </authorList>
    </citation>
    <scope>NUCLEOTIDE SEQUENCE [LARGE SCALE GENOMIC DNA]</scope>
    <source>
        <strain evidence="11 12">Co35</strain>
    </source>
</reference>
<evidence type="ECO:0000256" key="2">
    <source>
        <dbReference type="ARBA" id="ARBA00022475"/>
    </source>
</evidence>
<dbReference type="GO" id="GO:0005886">
    <property type="term" value="C:plasma membrane"/>
    <property type="evidence" value="ECO:0007669"/>
    <property type="project" value="UniProtKB-SubCell"/>
</dbReference>
<feature type="domain" description="Acyltransferase 3" evidence="10">
    <location>
        <begin position="52"/>
        <end position="382"/>
    </location>
</feature>
<evidence type="ECO:0000256" key="1">
    <source>
        <dbReference type="ARBA" id="ARBA00004651"/>
    </source>
</evidence>
<keyword evidence="5 9" id="KW-1133">Transmembrane helix</keyword>
<gene>
    <name evidence="11" type="ORF">FNM00_05215</name>
</gene>
<feature type="region of interest" description="Disordered" evidence="8">
    <location>
        <begin position="457"/>
        <end position="483"/>
    </location>
</feature>
<keyword evidence="2" id="KW-1003">Cell membrane</keyword>
<keyword evidence="6 9" id="KW-0472">Membrane</keyword>
<evidence type="ECO:0000256" key="7">
    <source>
        <dbReference type="ARBA" id="ARBA00023315"/>
    </source>
</evidence>
<keyword evidence="7 11" id="KW-0012">Acyltransferase</keyword>
<dbReference type="Proteomes" id="UP000316988">
    <property type="component" value="Unassembled WGS sequence"/>
</dbReference>
<feature type="transmembrane region" description="Helical" evidence="9">
    <location>
        <begin position="367"/>
        <end position="387"/>
    </location>
</feature>
<dbReference type="InterPro" id="IPR050879">
    <property type="entry name" value="Acyltransferase_3"/>
</dbReference>
<dbReference type="AlphaFoldDB" id="A0A554SFJ2"/>
<evidence type="ECO:0000313" key="11">
    <source>
        <dbReference type="EMBL" id="TSD65110.1"/>
    </source>
</evidence>